<dbReference type="AlphaFoldDB" id="S0FMA7"/>
<comment type="caution">
    <text evidence="2">The sequence shown here is derived from an EMBL/GenBank/DDBJ whole genome shotgun (WGS) entry which is preliminary data.</text>
</comment>
<dbReference type="EMBL" id="AORV01000021">
    <property type="protein sequence ID" value="EMS73345.1"/>
    <property type="molecule type" value="Genomic_DNA"/>
</dbReference>
<evidence type="ECO:0000259" key="1">
    <source>
        <dbReference type="Pfam" id="PF12674"/>
    </source>
</evidence>
<gene>
    <name evidence="2" type="ORF">CTER_0776</name>
</gene>
<dbReference type="STRING" id="1195236.CTER_0776"/>
<dbReference type="RefSeq" id="WP_004624277.1">
    <property type="nucleotide sequence ID" value="NZ_AORV01000021.1"/>
</dbReference>
<name>S0FMA7_RUMCE</name>
<dbReference type="eggNOG" id="COG3708">
    <property type="taxonomic scope" value="Bacteria"/>
</dbReference>
<protein>
    <recommendedName>
        <fullName evidence="1">Putative zinc ribbon domain-containing protein</fullName>
    </recommendedName>
</protein>
<proteinExistence type="predicted"/>
<evidence type="ECO:0000313" key="2">
    <source>
        <dbReference type="EMBL" id="EMS73345.1"/>
    </source>
</evidence>
<dbReference type="PATRIC" id="fig|1195236.3.peg.1071"/>
<dbReference type="InterPro" id="IPR025868">
    <property type="entry name" value="Zn_ribbon_dom_put"/>
</dbReference>
<accession>S0FMA7</accession>
<reference evidence="2 3" key="1">
    <citation type="journal article" date="2013" name="Genome Announc.">
        <title>Draft Genome Sequence of the Cellulolytic, Mesophilic, Anaerobic Bacterium Clostridium termitidis Strain CT1112 (DSM 5398).</title>
        <authorList>
            <person name="Lal S."/>
            <person name="Ramachandran U."/>
            <person name="Zhang X."/>
            <person name="Munir R."/>
            <person name="Sparling R."/>
            <person name="Levin D.B."/>
        </authorList>
    </citation>
    <scope>NUCLEOTIDE SEQUENCE [LARGE SCALE GENOMIC DNA]</scope>
    <source>
        <strain evidence="2 3">CT1112</strain>
    </source>
</reference>
<sequence>MDNTQMKFCQSCAMPLESEELQGTNADGSRNGDYCHYCFVNGNFAKEETMEEMIESCVPFVSKGNPWPDEETARKSMLELFPQLKRWKK</sequence>
<dbReference type="Pfam" id="PF12674">
    <property type="entry name" value="Zn_ribbon_2"/>
    <property type="match status" value="1"/>
</dbReference>
<feature type="domain" description="Putative zinc ribbon" evidence="1">
    <location>
        <begin position="8"/>
        <end position="88"/>
    </location>
</feature>
<dbReference type="Proteomes" id="UP000014155">
    <property type="component" value="Unassembled WGS sequence"/>
</dbReference>
<organism evidence="2 3">
    <name type="scientific">Ruminiclostridium cellobioparum subsp. termitidis CT1112</name>
    <dbReference type="NCBI Taxonomy" id="1195236"/>
    <lineage>
        <taxon>Bacteria</taxon>
        <taxon>Bacillati</taxon>
        <taxon>Bacillota</taxon>
        <taxon>Clostridia</taxon>
        <taxon>Eubacteriales</taxon>
        <taxon>Oscillospiraceae</taxon>
        <taxon>Ruminiclostridium</taxon>
    </lineage>
</organism>
<keyword evidence="3" id="KW-1185">Reference proteome</keyword>
<evidence type="ECO:0000313" key="3">
    <source>
        <dbReference type="Proteomes" id="UP000014155"/>
    </source>
</evidence>